<keyword evidence="1" id="KW-0812">Transmembrane</keyword>
<gene>
    <name evidence="2" type="ORF">SAMN04489724_4615</name>
</gene>
<dbReference type="Proteomes" id="UP000199673">
    <property type="component" value="Unassembled WGS sequence"/>
</dbReference>
<dbReference type="EMBL" id="FPBF01000009">
    <property type="protein sequence ID" value="SFU17303.1"/>
    <property type="molecule type" value="Genomic_DNA"/>
</dbReference>
<feature type="transmembrane region" description="Helical" evidence="1">
    <location>
        <begin position="15"/>
        <end position="34"/>
    </location>
</feature>
<name>A0A1I7E0C6_9BACT</name>
<reference evidence="3" key="1">
    <citation type="submission" date="2016-10" db="EMBL/GenBank/DDBJ databases">
        <authorList>
            <person name="Varghese N."/>
            <person name="Submissions S."/>
        </authorList>
    </citation>
    <scope>NUCLEOTIDE SEQUENCE [LARGE SCALE GENOMIC DNA]</scope>
    <source>
        <strain evidence="3">DSM 23445</strain>
    </source>
</reference>
<evidence type="ECO:0000313" key="3">
    <source>
        <dbReference type="Proteomes" id="UP000199673"/>
    </source>
</evidence>
<dbReference type="STRING" id="305507.SAMN04489724_4615"/>
<proteinExistence type="predicted"/>
<evidence type="ECO:0000313" key="2">
    <source>
        <dbReference type="EMBL" id="SFU17303.1"/>
    </source>
</evidence>
<keyword evidence="1" id="KW-1133">Transmembrane helix</keyword>
<dbReference type="AlphaFoldDB" id="A0A1I7E0C6"/>
<accession>A0A1I7E0C6</accession>
<protein>
    <submittedName>
        <fullName evidence="2">Uncharacterized protein</fullName>
    </submittedName>
</protein>
<keyword evidence="3" id="KW-1185">Reference proteome</keyword>
<organism evidence="2 3">
    <name type="scientific">Algoriphagus locisalis</name>
    <dbReference type="NCBI Taxonomy" id="305507"/>
    <lineage>
        <taxon>Bacteria</taxon>
        <taxon>Pseudomonadati</taxon>
        <taxon>Bacteroidota</taxon>
        <taxon>Cytophagia</taxon>
        <taxon>Cytophagales</taxon>
        <taxon>Cyclobacteriaceae</taxon>
        <taxon>Algoriphagus</taxon>
    </lineage>
</organism>
<evidence type="ECO:0000256" key="1">
    <source>
        <dbReference type="SAM" id="Phobius"/>
    </source>
</evidence>
<keyword evidence="1" id="KW-0472">Membrane</keyword>
<sequence length="43" mass="4920">MADFQSPRFELKKSIWLIPAGISVLVLLLFTALFKNEQKNSPQ</sequence>